<reference evidence="2 3" key="1">
    <citation type="journal article" date="2019" name="Nat. Ecol. Evol.">
        <title>Megaphylogeny resolves global patterns of mushroom evolution.</title>
        <authorList>
            <person name="Varga T."/>
            <person name="Krizsan K."/>
            <person name="Foldi C."/>
            <person name="Dima B."/>
            <person name="Sanchez-Garcia M."/>
            <person name="Sanchez-Ramirez S."/>
            <person name="Szollosi G.J."/>
            <person name="Szarkandi J.G."/>
            <person name="Papp V."/>
            <person name="Albert L."/>
            <person name="Andreopoulos W."/>
            <person name="Angelini C."/>
            <person name="Antonin V."/>
            <person name="Barry K.W."/>
            <person name="Bougher N.L."/>
            <person name="Buchanan P."/>
            <person name="Buyck B."/>
            <person name="Bense V."/>
            <person name="Catcheside P."/>
            <person name="Chovatia M."/>
            <person name="Cooper J."/>
            <person name="Damon W."/>
            <person name="Desjardin D."/>
            <person name="Finy P."/>
            <person name="Geml J."/>
            <person name="Haridas S."/>
            <person name="Hughes K."/>
            <person name="Justo A."/>
            <person name="Karasinski D."/>
            <person name="Kautmanova I."/>
            <person name="Kiss B."/>
            <person name="Kocsube S."/>
            <person name="Kotiranta H."/>
            <person name="LaButti K.M."/>
            <person name="Lechner B.E."/>
            <person name="Liimatainen K."/>
            <person name="Lipzen A."/>
            <person name="Lukacs Z."/>
            <person name="Mihaltcheva S."/>
            <person name="Morgado L.N."/>
            <person name="Niskanen T."/>
            <person name="Noordeloos M.E."/>
            <person name="Ohm R.A."/>
            <person name="Ortiz-Santana B."/>
            <person name="Ovrebo C."/>
            <person name="Racz N."/>
            <person name="Riley R."/>
            <person name="Savchenko A."/>
            <person name="Shiryaev A."/>
            <person name="Soop K."/>
            <person name="Spirin V."/>
            <person name="Szebenyi C."/>
            <person name="Tomsovsky M."/>
            <person name="Tulloss R.E."/>
            <person name="Uehling J."/>
            <person name="Grigoriev I.V."/>
            <person name="Vagvolgyi C."/>
            <person name="Papp T."/>
            <person name="Martin F.M."/>
            <person name="Miettinen O."/>
            <person name="Hibbett D.S."/>
            <person name="Nagy L.G."/>
        </authorList>
    </citation>
    <scope>NUCLEOTIDE SEQUENCE [LARGE SCALE GENOMIC DNA]</scope>
    <source>
        <strain evidence="2 3">CBS 962.96</strain>
    </source>
</reference>
<dbReference type="PANTHER" id="PTHR28122:SF1">
    <property type="entry name" value="E3 UBIQUITIN-PROTEIN LIGASE SUBSTRATE RECEPTOR MMS22"/>
    <property type="match status" value="1"/>
</dbReference>
<evidence type="ECO:0000313" key="2">
    <source>
        <dbReference type="EMBL" id="THU82016.1"/>
    </source>
</evidence>
<feature type="compositionally biased region" description="Basic and acidic residues" evidence="1">
    <location>
        <begin position="370"/>
        <end position="395"/>
    </location>
</feature>
<dbReference type="Proteomes" id="UP000297245">
    <property type="component" value="Unassembled WGS sequence"/>
</dbReference>
<feature type="region of interest" description="Disordered" evidence="1">
    <location>
        <begin position="137"/>
        <end position="234"/>
    </location>
</feature>
<feature type="compositionally biased region" description="Basic residues" evidence="1">
    <location>
        <begin position="751"/>
        <end position="762"/>
    </location>
</feature>
<name>A0A4S8L0W0_DENBC</name>
<gene>
    <name evidence="2" type="ORF">K435DRAFT_844524</name>
</gene>
<sequence length="1861" mass="210196">MDDDHDIVITSDEEELLELVANGDVDESQWTSRKRQKLSHDSLQFSIASIPNSARNSSPTFYRASSLFSPGPSSTDYEPEVSNDEERKITTLDGSAFEGSQDPLLLSEQKSIPAEAESTSLPSLSPTKILSFSLSQDPLYMSDSPQNQSCVHSPGQGDIKLTASPTHLSPSARKLVVSPSRDQAIPAPAEDDLLQFENSAQLSSPLSSPGSSQHNFFQSPRRSPSPIVRQVASPQRHPALAFAAPAEDLYIAQALQDSEVNHSRYQLRKRGLQQEKPYSYDKLQYTRMMQHNPDAIVKFRSPNRGDRHHRRDDQYEEEESQDKEPDQYSSPSTESRNARAPNSANRSPHHDAFNGFLPEMSSEDEPEGVADLRKQARALERKERKERREQEERERRQKTKKPKTFPLESKSGSNYTRTHSPHRAVTSATRMSVYHVDSSPAQLRQDDLSGSTHHREIDSTTSQERMSTFDFDLSSTQTRHRSPTPGSSKSSASRSPLRLHSPSNHSEMNEATLWSPDFPDDPQPIANDSQSTDVNMAPPPDSDQEPSINAETQAKTRSWPKTGRQEKQLERASKVRRKEARYRKALNYMAPAFMIPMLLAGEGRSSKKARSELHRGSKGHDGPLLPGQTYTRKVPTPIPQEIKGGNSSSEDEGSEVRQVPTLRRPSPGWHEDSNDLAYFSGPEKTQSPPRLPDKDVIELTDSSSDEEVSDLAIETYLAEEEHEAVEVDGLIDFMLMKPPNPKRSATSSAKNKSHRDSKRHPRNAVNGQKRPSHKINVTVGEARRVGNERQTTLPFQPKAAKSYRKGFKPRSTSGHFSSEHGRLQRNDTARGSDSEEDSKLQQIKPPKAKKQKEKERRERKEANGIYLIDSDTIRIRHGLHQSARTLEGPLADDHLILVDAQSRQRGLSSSRSTTPLSVPDFEQVVDAGVDSTALYDDEAPVVDMTPLTSGISIDRRTYIGRGQLFDLLHASESPTAPISVSTQGFSLGPMTTLSQFESLLPKLCESLLQFATDLPDADDTGAHDWEYLVEATCQSLSWHLSNTQDERKVSLRNRVQDEITKMTARMREAAIPSSSMDATTLIVCRFCVELSIRAGFSLPSIDARSNASIQGAPLVESTRLLVHYLLEYGIGQLDNPIHVPNASGNLIGTEQLTAELWIFLIHVINHDVSKNTSSNGHLKLCHPLWKIVQDTLESRLQTSVGRMSASGVVWQIVFGLSRLSQFSVHGTTTDNIRLPSSWTLVSLALDQTILKLDSCLRADEHNDHEVANVFVRCFNLFCNFHWDLGDAFAIIKRLRDEVFISRNLGDLQHERPGLPRFIQRHDWSLCSEYDPDDSAHGLFLKLVVNAVDAVIEKGETSSLPPRAKKLLSLVAPIASVNFSDRDPKYHQLSMLYNRFATIAVCIKKNPDQQISRMKQARNYVDFRNADHVTRRVYIQCLMVLSQMMVLGKLGLSETLTWLAETADILIDELPSHNNERRPAIKKSPQHRSLNTTLLSINLLITATRHIIGAYAEIGDYPEPALIGRIEKFFKHDFLPFHAPTSRRLNDLVQCFLHVRSKIVPPPHRPSIESDAQESQDDYEELNINLDDPELNEALNPTRAKDSEVSKPLEQISWSLYRLFTNSFKQPLPQEKEKRKRIMSHVEKMIETWLGCASIIIQHTSWASYLKLRGLSWNEIQDPQWKRRIDIYIMYNILKLQPTSIEPLKQKFFKALFIALVPEKDDSTEDNTSDLSSQYVSLLLSVDGLRHSLLRGLDLEAYRGAEGDFCFELKSHRPILLRGIINNMVSSLQEDEKANEMYVGWCIEMLSTMREIYQSFGDYSSAHHQYQQLCREVLHIILEEQPRLRSLSRMTHWEAWSRSLDP</sequence>
<feature type="region of interest" description="Disordered" evidence="1">
    <location>
        <begin position="736"/>
        <end position="861"/>
    </location>
</feature>
<feature type="compositionally biased region" description="Basic and acidic residues" evidence="1">
    <location>
        <begin position="817"/>
        <end position="839"/>
    </location>
</feature>
<feature type="compositionally biased region" description="Polar residues" evidence="1">
    <location>
        <begin position="545"/>
        <end position="556"/>
    </location>
</feature>
<evidence type="ECO:0008006" key="4">
    <source>
        <dbReference type="Google" id="ProtNLM"/>
    </source>
</evidence>
<feature type="compositionally biased region" description="Low complexity" evidence="1">
    <location>
        <begin position="199"/>
        <end position="213"/>
    </location>
</feature>
<feature type="region of interest" description="Disordered" evidence="1">
    <location>
        <begin position="266"/>
        <end position="577"/>
    </location>
</feature>
<feature type="compositionally biased region" description="Basic and acidic residues" evidence="1">
    <location>
        <begin position="563"/>
        <end position="573"/>
    </location>
</feature>
<dbReference type="GO" id="GO:0000724">
    <property type="term" value="P:double-strand break repair via homologous recombination"/>
    <property type="evidence" value="ECO:0007669"/>
    <property type="project" value="TreeGrafter"/>
</dbReference>
<feature type="compositionally biased region" description="Polar residues" evidence="1">
    <location>
        <begin position="51"/>
        <end position="60"/>
    </location>
</feature>
<evidence type="ECO:0000256" key="1">
    <source>
        <dbReference type="SAM" id="MobiDB-lite"/>
    </source>
</evidence>
<accession>A0A4S8L0W0</accession>
<protein>
    <recommendedName>
        <fullName evidence="4">Protein mms22</fullName>
    </recommendedName>
</protein>
<feature type="compositionally biased region" description="Basic and acidic residues" evidence="1">
    <location>
        <begin position="609"/>
        <end position="621"/>
    </location>
</feature>
<dbReference type="GO" id="GO:0031297">
    <property type="term" value="P:replication fork processing"/>
    <property type="evidence" value="ECO:0007669"/>
    <property type="project" value="InterPro"/>
</dbReference>
<dbReference type="Pfam" id="PF09462">
    <property type="entry name" value="Mus7"/>
    <property type="match status" value="1"/>
</dbReference>
<dbReference type="GO" id="GO:0035361">
    <property type="term" value="C:Cul8-RING ubiquitin ligase complex"/>
    <property type="evidence" value="ECO:0007669"/>
    <property type="project" value="TreeGrafter"/>
</dbReference>
<feature type="compositionally biased region" description="Polar residues" evidence="1">
    <location>
        <begin position="327"/>
        <end position="346"/>
    </location>
</feature>
<dbReference type="InterPro" id="IPR019021">
    <property type="entry name" value="Mms22"/>
</dbReference>
<evidence type="ECO:0000313" key="3">
    <source>
        <dbReference type="Proteomes" id="UP000297245"/>
    </source>
</evidence>
<feature type="compositionally biased region" description="Low complexity" evidence="1">
    <location>
        <begin position="483"/>
        <end position="498"/>
    </location>
</feature>
<feature type="region of interest" description="Disordered" evidence="1">
    <location>
        <begin position="51"/>
        <end position="123"/>
    </location>
</feature>
<proteinExistence type="predicted"/>
<dbReference type="OrthoDB" id="2386201at2759"/>
<feature type="compositionally biased region" description="Polar residues" evidence="1">
    <location>
        <begin position="66"/>
        <end position="76"/>
    </location>
</feature>
<keyword evidence="3" id="KW-1185">Reference proteome</keyword>
<dbReference type="PANTHER" id="PTHR28122">
    <property type="entry name" value="E3 UBIQUITIN-PROTEIN LIGASE SUBSTRATE RECEPTOR MMS22"/>
    <property type="match status" value="1"/>
</dbReference>
<feature type="compositionally biased region" description="Basic and acidic residues" evidence="1">
    <location>
        <begin position="852"/>
        <end position="861"/>
    </location>
</feature>
<dbReference type="EMBL" id="ML179763">
    <property type="protein sequence ID" value="THU82016.1"/>
    <property type="molecule type" value="Genomic_DNA"/>
</dbReference>
<feature type="region of interest" description="Disordered" evidence="1">
    <location>
        <begin position="605"/>
        <end position="707"/>
    </location>
</feature>
<organism evidence="2 3">
    <name type="scientific">Dendrothele bispora (strain CBS 962.96)</name>
    <dbReference type="NCBI Taxonomy" id="1314807"/>
    <lineage>
        <taxon>Eukaryota</taxon>
        <taxon>Fungi</taxon>
        <taxon>Dikarya</taxon>
        <taxon>Basidiomycota</taxon>
        <taxon>Agaricomycotina</taxon>
        <taxon>Agaricomycetes</taxon>
        <taxon>Agaricomycetidae</taxon>
        <taxon>Agaricales</taxon>
        <taxon>Agaricales incertae sedis</taxon>
        <taxon>Dendrothele</taxon>
    </lineage>
</organism>
<dbReference type="GO" id="GO:0005634">
    <property type="term" value="C:nucleus"/>
    <property type="evidence" value="ECO:0007669"/>
    <property type="project" value="InterPro"/>
</dbReference>